<organism evidence="1 2">
    <name type="scientific">Thermocladium modestius</name>
    <dbReference type="NCBI Taxonomy" id="62609"/>
    <lineage>
        <taxon>Archaea</taxon>
        <taxon>Thermoproteota</taxon>
        <taxon>Thermoprotei</taxon>
        <taxon>Thermoproteales</taxon>
        <taxon>Thermoproteaceae</taxon>
        <taxon>Thermocladium</taxon>
    </lineage>
</organism>
<accession>A0A830GSU0</accession>
<protein>
    <submittedName>
        <fullName evidence="1">Uncharacterized protein</fullName>
    </submittedName>
</protein>
<dbReference type="AlphaFoldDB" id="A0A830GSU0"/>
<keyword evidence="2" id="KW-1185">Reference proteome</keyword>
<sequence length="94" mass="11022">MANIFSDFEIITLEKDHQEPGVFLKARKPSNWKPADLSDIALYSIILGSRTKDLVNLKNAPLIRRLALKYCENRTIRLWIPARIFNTIQWLYCM</sequence>
<comment type="caution">
    <text evidence="1">The sequence shown here is derived from an EMBL/GenBank/DDBJ whole genome shotgun (WGS) entry which is preliminary data.</text>
</comment>
<evidence type="ECO:0000313" key="1">
    <source>
        <dbReference type="EMBL" id="GGP19005.1"/>
    </source>
</evidence>
<evidence type="ECO:0000313" key="2">
    <source>
        <dbReference type="Proteomes" id="UP000610960"/>
    </source>
</evidence>
<gene>
    <name evidence="1" type="ORF">GCM10007981_00940</name>
</gene>
<name>A0A830GSU0_9CREN</name>
<reference evidence="1" key="1">
    <citation type="journal article" date="2014" name="Int. J. Syst. Evol. Microbiol.">
        <title>Complete genome sequence of Corynebacterium casei LMG S-19264T (=DSM 44701T), isolated from a smear-ripened cheese.</title>
        <authorList>
            <consortium name="US DOE Joint Genome Institute (JGI-PGF)"/>
            <person name="Walter F."/>
            <person name="Albersmeier A."/>
            <person name="Kalinowski J."/>
            <person name="Ruckert C."/>
        </authorList>
    </citation>
    <scope>NUCLEOTIDE SEQUENCE</scope>
    <source>
        <strain evidence="1">JCM 10088</strain>
    </source>
</reference>
<dbReference type="Proteomes" id="UP000610960">
    <property type="component" value="Unassembled WGS sequence"/>
</dbReference>
<dbReference type="EMBL" id="BMNL01000001">
    <property type="protein sequence ID" value="GGP19005.1"/>
    <property type="molecule type" value="Genomic_DNA"/>
</dbReference>
<proteinExistence type="predicted"/>
<reference evidence="1" key="2">
    <citation type="submission" date="2020-09" db="EMBL/GenBank/DDBJ databases">
        <authorList>
            <person name="Sun Q."/>
            <person name="Ohkuma M."/>
        </authorList>
    </citation>
    <scope>NUCLEOTIDE SEQUENCE</scope>
    <source>
        <strain evidence="1">JCM 10088</strain>
    </source>
</reference>